<dbReference type="InterPro" id="IPR022926">
    <property type="entry name" value="NH(3)-dep_NAD(+)_synth"/>
</dbReference>
<dbReference type="EMBL" id="NOWF01000009">
    <property type="protein sequence ID" value="OYD06763.1"/>
    <property type="molecule type" value="Genomic_DNA"/>
</dbReference>
<dbReference type="Pfam" id="PF02540">
    <property type="entry name" value="NAD_synthase"/>
    <property type="match status" value="1"/>
</dbReference>
<reference evidence="17 18" key="1">
    <citation type="submission" date="2017-07" db="EMBL/GenBank/DDBJ databases">
        <title>The genome sequence of Paludifilum halophilum highlights mechanisms for microbial adaptation to high salt environemnts.</title>
        <authorList>
            <person name="Belbahri L."/>
        </authorList>
    </citation>
    <scope>NUCLEOTIDE SEQUENCE [LARGE SCALE GENOMIC DNA]</scope>
    <source>
        <strain evidence="17 18">DSM 102817</strain>
    </source>
</reference>
<evidence type="ECO:0000256" key="4">
    <source>
        <dbReference type="ARBA" id="ARBA00022723"/>
    </source>
</evidence>
<evidence type="ECO:0000256" key="13">
    <source>
        <dbReference type="HAMAP-Rule" id="MF_00193"/>
    </source>
</evidence>
<organism evidence="17 18">
    <name type="scientific">Paludifilum halophilum</name>
    <dbReference type="NCBI Taxonomy" id="1642702"/>
    <lineage>
        <taxon>Bacteria</taxon>
        <taxon>Bacillati</taxon>
        <taxon>Bacillota</taxon>
        <taxon>Bacilli</taxon>
        <taxon>Bacillales</taxon>
        <taxon>Thermoactinomycetaceae</taxon>
        <taxon>Paludifilum</taxon>
    </lineage>
</organism>
<dbReference type="Proteomes" id="UP000215459">
    <property type="component" value="Unassembled WGS sequence"/>
</dbReference>
<keyword evidence="8 13" id="KW-0520">NAD</keyword>
<dbReference type="GO" id="GO:0009435">
    <property type="term" value="P:NAD+ biosynthetic process"/>
    <property type="evidence" value="ECO:0007669"/>
    <property type="project" value="UniProtKB-UniRule"/>
</dbReference>
<evidence type="ECO:0000256" key="1">
    <source>
        <dbReference type="ARBA" id="ARBA00005859"/>
    </source>
</evidence>
<accession>A0A235B3B3</accession>
<dbReference type="GO" id="GO:0003952">
    <property type="term" value="F:NAD+ synthase (glutamine-hydrolyzing) activity"/>
    <property type="evidence" value="ECO:0007669"/>
    <property type="project" value="InterPro"/>
</dbReference>
<comment type="subunit">
    <text evidence="2 13">Homodimer.</text>
</comment>
<dbReference type="PANTHER" id="PTHR23090:SF7">
    <property type="entry name" value="NH(3)-DEPENDENT NAD(+) SYNTHETASE"/>
    <property type="match status" value="1"/>
</dbReference>
<protein>
    <recommendedName>
        <fullName evidence="12 13">NH(3)-dependent NAD(+) synthetase</fullName>
        <ecNumber evidence="11 13">6.3.1.5</ecNumber>
    </recommendedName>
</protein>
<evidence type="ECO:0000256" key="2">
    <source>
        <dbReference type="ARBA" id="ARBA00011738"/>
    </source>
</evidence>
<dbReference type="AlphaFoldDB" id="A0A235B3B3"/>
<dbReference type="InterPro" id="IPR014729">
    <property type="entry name" value="Rossmann-like_a/b/a_fold"/>
</dbReference>
<dbReference type="PANTHER" id="PTHR23090">
    <property type="entry name" value="NH 3 /GLUTAMINE-DEPENDENT NAD + SYNTHETASE"/>
    <property type="match status" value="1"/>
</dbReference>
<feature type="binding site" description="in other chain" evidence="13">
    <location>
        <position position="173"/>
    </location>
    <ligand>
        <name>deamido-NAD(+)</name>
        <dbReference type="ChEBI" id="CHEBI:58437"/>
        <note>ligand shared between two neighboring subunits</note>
    </ligand>
</feature>
<dbReference type="GO" id="GO:0004359">
    <property type="term" value="F:glutaminase activity"/>
    <property type="evidence" value="ECO:0007669"/>
    <property type="project" value="InterPro"/>
</dbReference>
<evidence type="ECO:0000256" key="8">
    <source>
        <dbReference type="ARBA" id="ARBA00023027"/>
    </source>
</evidence>
<evidence type="ECO:0000256" key="14">
    <source>
        <dbReference type="RuleBase" id="RU003811"/>
    </source>
</evidence>
<feature type="binding site" evidence="13">
    <location>
        <position position="211"/>
    </location>
    <ligand>
        <name>ATP</name>
        <dbReference type="ChEBI" id="CHEBI:30616"/>
    </ligand>
</feature>
<evidence type="ECO:0000256" key="12">
    <source>
        <dbReference type="ARBA" id="ARBA00070926"/>
    </source>
</evidence>
<dbReference type="UniPathway" id="UPA00253">
    <property type="reaction ID" value="UER00333"/>
</dbReference>
<dbReference type="EC" id="6.3.1.5" evidence="11 13"/>
<evidence type="ECO:0000256" key="7">
    <source>
        <dbReference type="ARBA" id="ARBA00022842"/>
    </source>
</evidence>
<comment type="similarity">
    <text evidence="1 13 14">Belongs to the NAD synthetase family.</text>
</comment>
<keyword evidence="6 13" id="KW-0067">ATP-binding</keyword>
<dbReference type="NCBIfam" id="TIGR00552">
    <property type="entry name" value="nadE"/>
    <property type="match status" value="1"/>
</dbReference>
<feature type="domain" description="NAD/GMP synthase" evidence="16">
    <location>
        <begin position="24"/>
        <end position="265"/>
    </location>
</feature>
<dbReference type="FunFam" id="3.40.50.620:FF:000015">
    <property type="entry name" value="NH(3)-dependent NAD(+) synthetase"/>
    <property type="match status" value="1"/>
</dbReference>
<comment type="function">
    <text evidence="10 13">Catalyzes the ATP-dependent amidation of deamido-NAD to form NAD. Uses ammonia as a nitrogen source.</text>
</comment>
<evidence type="ECO:0000259" key="16">
    <source>
        <dbReference type="Pfam" id="PF02540"/>
    </source>
</evidence>
<keyword evidence="18" id="KW-1185">Reference proteome</keyword>
<dbReference type="SUPFAM" id="SSF52402">
    <property type="entry name" value="Adenine nucleotide alpha hydrolases-like"/>
    <property type="match status" value="1"/>
</dbReference>
<evidence type="ECO:0000256" key="9">
    <source>
        <dbReference type="ARBA" id="ARBA00051206"/>
    </source>
</evidence>
<proteinExistence type="inferred from homology"/>
<keyword evidence="4 13" id="KW-0479">Metal-binding</keyword>
<dbReference type="CDD" id="cd00553">
    <property type="entry name" value="NAD_synthase"/>
    <property type="match status" value="1"/>
</dbReference>
<dbReference type="OrthoDB" id="9803818at2"/>
<keyword evidence="7 13" id="KW-0460">Magnesium</keyword>
<comment type="pathway">
    <text evidence="13">Cofactor biosynthesis; NAD(+) biosynthesis; NAD(+) from deamido-NAD(+) (ammonia route): step 1/1.</text>
</comment>
<evidence type="ECO:0000256" key="15">
    <source>
        <dbReference type="RuleBase" id="RU003812"/>
    </source>
</evidence>
<name>A0A235B3B3_9BACL</name>
<dbReference type="Gene3D" id="3.40.50.620">
    <property type="entry name" value="HUPs"/>
    <property type="match status" value="1"/>
</dbReference>
<dbReference type="NCBIfam" id="NF001979">
    <property type="entry name" value="PRK00768.1"/>
    <property type="match status" value="1"/>
</dbReference>
<evidence type="ECO:0000256" key="10">
    <source>
        <dbReference type="ARBA" id="ARBA00055966"/>
    </source>
</evidence>
<evidence type="ECO:0000256" key="3">
    <source>
        <dbReference type="ARBA" id="ARBA00022598"/>
    </source>
</evidence>
<dbReference type="GO" id="GO:0046872">
    <property type="term" value="F:metal ion binding"/>
    <property type="evidence" value="ECO:0007669"/>
    <property type="project" value="UniProtKB-KW"/>
</dbReference>
<feature type="binding site" description="in other chain" evidence="13">
    <location>
        <position position="140"/>
    </location>
    <ligand>
        <name>deamido-NAD(+)</name>
        <dbReference type="ChEBI" id="CHEBI:58437"/>
        <note>ligand shared between two neighboring subunits</note>
    </ligand>
</feature>
<sequence length="275" mass="30889">MSALQKQIIRELCVQSRMIAEDEIRARVQFIKNYLLNAGAKGLVLGISGGQDSSLAGRLCQMAVEELREETGGDYRFIAMRLPYGVQRDEEDAQRALAFIRPDQSITVNIKEAVDASVQAFQEATGQPLTDYLKGNTKARERMKAQYDIGGFYRLLVVGTDHAAEAVTGFFTKFGDGACDLTPLFGLTKGQGKELLRHLGAEPAIYEKMPTADLLDEIPGRADEDELQLTYEQIDAYLEGKEVPKEVAERIEHRYMATRHKRVPPVTPFDDWWKE</sequence>
<dbReference type="HAMAP" id="MF_00193">
    <property type="entry name" value="NadE_ammonia_dep"/>
    <property type="match status" value="1"/>
</dbReference>
<evidence type="ECO:0000256" key="5">
    <source>
        <dbReference type="ARBA" id="ARBA00022741"/>
    </source>
</evidence>
<dbReference type="InterPro" id="IPR022310">
    <property type="entry name" value="NAD/GMP_synthase"/>
</dbReference>
<feature type="binding site" evidence="13">
    <location>
        <position position="160"/>
    </location>
    <ligand>
        <name>ATP</name>
        <dbReference type="ChEBI" id="CHEBI:30616"/>
    </ligand>
</feature>
<evidence type="ECO:0000313" key="18">
    <source>
        <dbReference type="Proteomes" id="UP000215459"/>
    </source>
</evidence>
<dbReference type="RefSeq" id="WP_094265327.1">
    <property type="nucleotide sequence ID" value="NZ_NOWF01000009.1"/>
</dbReference>
<feature type="binding site" evidence="13">
    <location>
        <position position="165"/>
    </location>
    <ligand>
        <name>Mg(2+)</name>
        <dbReference type="ChEBI" id="CHEBI:18420"/>
    </ligand>
</feature>
<comment type="catalytic activity">
    <reaction evidence="9 13 15">
        <text>deamido-NAD(+) + NH4(+) + ATP = AMP + diphosphate + NAD(+) + H(+)</text>
        <dbReference type="Rhea" id="RHEA:21188"/>
        <dbReference type="ChEBI" id="CHEBI:15378"/>
        <dbReference type="ChEBI" id="CHEBI:28938"/>
        <dbReference type="ChEBI" id="CHEBI:30616"/>
        <dbReference type="ChEBI" id="CHEBI:33019"/>
        <dbReference type="ChEBI" id="CHEBI:57540"/>
        <dbReference type="ChEBI" id="CHEBI:58437"/>
        <dbReference type="ChEBI" id="CHEBI:456215"/>
        <dbReference type="EC" id="6.3.1.5"/>
    </reaction>
</comment>
<gene>
    <name evidence="13" type="primary">nadE</name>
    <name evidence="17" type="ORF">CHM34_14495</name>
</gene>
<feature type="binding site" evidence="13">
    <location>
        <position position="52"/>
    </location>
    <ligand>
        <name>Mg(2+)</name>
        <dbReference type="ChEBI" id="CHEBI:18420"/>
    </ligand>
</feature>
<keyword evidence="5 13" id="KW-0547">Nucleotide-binding</keyword>
<dbReference type="GO" id="GO:0008795">
    <property type="term" value="F:NAD+ synthase activity"/>
    <property type="evidence" value="ECO:0007669"/>
    <property type="project" value="UniProtKB-UniRule"/>
</dbReference>
<feature type="binding site" evidence="13">
    <location>
        <begin position="46"/>
        <end position="53"/>
    </location>
    <ligand>
        <name>ATP</name>
        <dbReference type="ChEBI" id="CHEBI:30616"/>
    </ligand>
</feature>
<feature type="binding site" description="in other chain" evidence="13">
    <location>
        <begin position="260"/>
        <end position="261"/>
    </location>
    <ligand>
        <name>deamido-NAD(+)</name>
        <dbReference type="ChEBI" id="CHEBI:58437"/>
        <note>ligand shared between two neighboring subunits</note>
    </ligand>
</feature>
<feature type="binding site" evidence="13">
    <location>
        <position position="189"/>
    </location>
    <ligand>
        <name>ATP</name>
        <dbReference type="ChEBI" id="CHEBI:30616"/>
    </ligand>
</feature>
<dbReference type="InterPro" id="IPR003694">
    <property type="entry name" value="NAD_synthase"/>
</dbReference>
<evidence type="ECO:0000256" key="6">
    <source>
        <dbReference type="ARBA" id="ARBA00022840"/>
    </source>
</evidence>
<keyword evidence="3 13" id="KW-0436">Ligase</keyword>
<feature type="binding site" evidence="13">
    <location>
        <position position="180"/>
    </location>
    <ligand>
        <name>deamido-NAD(+)</name>
        <dbReference type="ChEBI" id="CHEBI:58437"/>
        <note>ligand shared between two neighboring subunits</note>
    </ligand>
</feature>
<dbReference type="GO" id="GO:0005737">
    <property type="term" value="C:cytoplasm"/>
    <property type="evidence" value="ECO:0007669"/>
    <property type="project" value="InterPro"/>
</dbReference>
<evidence type="ECO:0000256" key="11">
    <source>
        <dbReference type="ARBA" id="ARBA00066987"/>
    </source>
</evidence>
<comment type="caution">
    <text evidence="17">The sequence shown here is derived from an EMBL/GenBank/DDBJ whole genome shotgun (WGS) entry which is preliminary data.</text>
</comment>
<dbReference type="GO" id="GO:0005524">
    <property type="term" value="F:ATP binding"/>
    <property type="evidence" value="ECO:0007669"/>
    <property type="project" value="UniProtKB-UniRule"/>
</dbReference>
<evidence type="ECO:0000313" key="17">
    <source>
        <dbReference type="EMBL" id="OYD06763.1"/>
    </source>
</evidence>